<dbReference type="AlphaFoldDB" id="A0A7E4VRV1"/>
<proteinExistence type="predicted"/>
<accession>A0A7E4VRV1</accession>
<keyword evidence="2" id="KW-1185">Reference proteome</keyword>
<dbReference type="Proteomes" id="UP000492821">
    <property type="component" value="Unassembled WGS sequence"/>
</dbReference>
<evidence type="ECO:0000313" key="2">
    <source>
        <dbReference type="Proteomes" id="UP000492821"/>
    </source>
</evidence>
<feature type="signal peptide" evidence="1">
    <location>
        <begin position="1"/>
        <end position="23"/>
    </location>
</feature>
<name>A0A7E4VRV1_PANRE</name>
<evidence type="ECO:0000313" key="3">
    <source>
        <dbReference type="WBParaSite" id="Pan_g247.t1"/>
    </source>
</evidence>
<dbReference type="WBParaSite" id="Pan_g247.t1">
    <property type="protein sequence ID" value="Pan_g247.t1"/>
    <property type="gene ID" value="Pan_g247"/>
</dbReference>
<evidence type="ECO:0000256" key="1">
    <source>
        <dbReference type="SAM" id="SignalP"/>
    </source>
</evidence>
<keyword evidence="1" id="KW-0732">Signal</keyword>
<reference evidence="2" key="1">
    <citation type="journal article" date="2013" name="Genetics">
        <title>The draft genome and transcriptome of Panagrellus redivivus are shaped by the harsh demands of a free-living lifestyle.</title>
        <authorList>
            <person name="Srinivasan J."/>
            <person name="Dillman A.R."/>
            <person name="Macchietto M.G."/>
            <person name="Heikkinen L."/>
            <person name="Lakso M."/>
            <person name="Fracchia K.M."/>
            <person name="Antoshechkin I."/>
            <person name="Mortazavi A."/>
            <person name="Wong G."/>
            <person name="Sternberg P.W."/>
        </authorList>
    </citation>
    <scope>NUCLEOTIDE SEQUENCE [LARGE SCALE GENOMIC DNA]</scope>
    <source>
        <strain evidence="2">MT8872</strain>
    </source>
</reference>
<feature type="chain" id="PRO_5028954785" evidence="1">
    <location>
        <begin position="24"/>
        <end position="140"/>
    </location>
</feature>
<organism evidence="2 3">
    <name type="scientific">Panagrellus redivivus</name>
    <name type="common">Microworm</name>
    <dbReference type="NCBI Taxonomy" id="6233"/>
    <lineage>
        <taxon>Eukaryota</taxon>
        <taxon>Metazoa</taxon>
        <taxon>Ecdysozoa</taxon>
        <taxon>Nematoda</taxon>
        <taxon>Chromadorea</taxon>
        <taxon>Rhabditida</taxon>
        <taxon>Tylenchina</taxon>
        <taxon>Panagrolaimomorpha</taxon>
        <taxon>Panagrolaimoidea</taxon>
        <taxon>Panagrolaimidae</taxon>
        <taxon>Panagrellus</taxon>
    </lineage>
</organism>
<protein>
    <submittedName>
        <fullName evidence="3">Secreted protein</fullName>
    </submittedName>
</protein>
<sequence>MHGLMRVRCLVLAVAAFAVVAKAVPRGPSDRTSANMGDYGRAPPSVPIGRLVYTIEGADGIPRSPAELVDYVATTTTSTTTAATTTTTSSSPSPRTTTTVRAVVAPMEIRANNPNFSCPASQVHQPIRPHFHVICPFPPF</sequence>
<reference evidence="3" key="2">
    <citation type="submission" date="2020-10" db="UniProtKB">
        <authorList>
            <consortium name="WormBaseParasite"/>
        </authorList>
    </citation>
    <scope>IDENTIFICATION</scope>
</reference>